<dbReference type="EMBL" id="MF285619">
    <property type="protein sequence ID" value="ASZ78833.1"/>
    <property type="molecule type" value="Genomic_DNA"/>
</dbReference>
<gene>
    <name evidence="1" type="ORF">2050H1_067</name>
</gene>
<organism evidence="1 2">
    <name type="scientific">Serratia phage 2050H1</name>
    <dbReference type="NCBI Taxonomy" id="2024250"/>
    <lineage>
        <taxon>Viruses</taxon>
        <taxon>Duplodnaviria</taxon>
        <taxon>Heunggongvirae</taxon>
        <taxon>Uroviricota</taxon>
        <taxon>Caudoviricetes</taxon>
        <taxon>Pantevenvirales</taxon>
        <taxon>Ackermannviridae</taxon>
        <taxon>Miltonvirus</taxon>
        <taxon>Miltonvirus MAM1</taxon>
    </lineage>
</organism>
<proteinExistence type="predicted"/>
<dbReference type="Proteomes" id="UP000224362">
    <property type="component" value="Segment"/>
</dbReference>
<evidence type="ECO:0000313" key="2">
    <source>
        <dbReference type="Proteomes" id="UP000224362"/>
    </source>
</evidence>
<name>A0A249Y2D4_9CAUD</name>
<evidence type="ECO:0000313" key="1">
    <source>
        <dbReference type="EMBL" id="ASZ78833.1"/>
    </source>
</evidence>
<protein>
    <submittedName>
        <fullName evidence="1">Uncharacterized protein</fullName>
    </submittedName>
</protein>
<accession>A0A249Y2D4</accession>
<reference evidence="1 2" key="1">
    <citation type="submission" date="2017-06" db="EMBL/GenBank/DDBJ databases">
        <authorList>
            <person name="Kim H.J."/>
            <person name="Triplett B.A."/>
        </authorList>
    </citation>
    <scope>NUCLEOTIDE SEQUENCE [LARGE SCALE GENOMIC DNA]</scope>
</reference>
<sequence>MFYKIVETDNFDGDYPDEKFVSLPPMSKEKAEAIADVINQHLSGNHCRRYWKVVDSDYTLSPGFEP</sequence>